<dbReference type="Proteomes" id="UP000075615">
    <property type="component" value="Unassembled WGS sequence"/>
</dbReference>
<comment type="subcellular location">
    <subcellularLocation>
        <location evidence="1">Cell membrane</location>
        <topology evidence="1">Multi-pass membrane protein</topology>
    </subcellularLocation>
</comment>
<keyword evidence="3" id="KW-0328">Glycosyltransferase</keyword>
<dbReference type="STRING" id="296218.AWN68_04135"/>
<feature type="transmembrane region" description="Helical" evidence="8">
    <location>
        <begin position="275"/>
        <end position="296"/>
    </location>
</feature>
<keyword evidence="5 8" id="KW-0812">Transmembrane</keyword>
<dbReference type="EMBL" id="LRDB01000012">
    <property type="protein sequence ID" value="KYG78827.1"/>
    <property type="molecule type" value="Genomic_DNA"/>
</dbReference>
<dbReference type="GO" id="GO:0016763">
    <property type="term" value="F:pentosyltransferase activity"/>
    <property type="evidence" value="ECO:0007669"/>
    <property type="project" value="TreeGrafter"/>
</dbReference>
<evidence type="ECO:0000259" key="9">
    <source>
        <dbReference type="Pfam" id="PF13231"/>
    </source>
</evidence>
<dbReference type="OrthoDB" id="9178203at2"/>
<comment type="caution">
    <text evidence="10">The sequence shown here is derived from an EMBL/GenBank/DDBJ whole genome shotgun (WGS) entry which is preliminary data.</text>
</comment>
<protein>
    <recommendedName>
        <fullName evidence="9">Glycosyltransferase RgtA/B/C/D-like domain-containing protein</fullName>
    </recommendedName>
</protein>
<reference evidence="10 11" key="1">
    <citation type="submission" date="2016-01" db="EMBL/GenBank/DDBJ databases">
        <title>Genome sequencing of Roseivirga echinicomitans KMM 6058.</title>
        <authorList>
            <person name="Selvaratnam C."/>
            <person name="Thevarajoo S."/>
            <person name="Goh K.M."/>
            <person name="Ee R."/>
            <person name="Chan K.-G."/>
            <person name="Chong C.S."/>
        </authorList>
    </citation>
    <scope>NUCLEOTIDE SEQUENCE [LARGE SCALE GENOMIC DNA]</scope>
    <source>
        <strain evidence="10 11">KMM 6058</strain>
    </source>
</reference>
<dbReference type="RefSeq" id="WP_068414594.1">
    <property type="nucleotide sequence ID" value="NZ_LRDB01000012.1"/>
</dbReference>
<evidence type="ECO:0000256" key="8">
    <source>
        <dbReference type="SAM" id="Phobius"/>
    </source>
</evidence>
<keyword evidence="7 8" id="KW-0472">Membrane</keyword>
<feature type="transmembrane region" description="Helical" evidence="8">
    <location>
        <begin position="92"/>
        <end position="111"/>
    </location>
</feature>
<evidence type="ECO:0000313" key="11">
    <source>
        <dbReference type="Proteomes" id="UP000075615"/>
    </source>
</evidence>
<feature type="transmembrane region" description="Helical" evidence="8">
    <location>
        <begin position="305"/>
        <end position="322"/>
    </location>
</feature>
<feature type="transmembrane region" description="Helical" evidence="8">
    <location>
        <begin position="358"/>
        <end position="379"/>
    </location>
</feature>
<dbReference type="Pfam" id="PF13231">
    <property type="entry name" value="PMT_2"/>
    <property type="match status" value="1"/>
</dbReference>
<evidence type="ECO:0000256" key="2">
    <source>
        <dbReference type="ARBA" id="ARBA00022475"/>
    </source>
</evidence>
<dbReference type="PANTHER" id="PTHR33908">
    <property type="entry name" value="MANNOSYLTRANSFERASE YKCB-RELATED"/>
    <property type="match status" value="1"/>
</dbReference>
<organism evidence="10 11">
    <name type="scientific">Roseivirga echinicomitans</name>
    <dbReference type="NCBI Taxonomy" id="296218"/>
    <lineage>
        <taxon>Bacteria</taxon>
        <taxon>Pseudomonadati</taxon>
        <taxon>Bacteroidota</taxon>
        <taxon>Cytophagia</taxon>
        <taxon>Cytophagales</taxon>
        <taxon>Roseivirgaceae</taxon>
        <taxon>Roseivirga</taxon>
    </lineage>
</organism>
<feature type="transmembrane region" description="Helical" evidence="8">
    <location>
        <begin position="186"/>
        <end position="203"/>
    </location>
</feature>
<feature type="transmembrane region" description="Helical" evidence="8">
    <location>
        <begin position="414"/>
        <end position="433"/>
    </location>
</feature>
<evidence type="ECO:0000256" key="5">
    <source>
        <dbReference type="ARBA" id="ARBA00022692"/>
    </source>
</evidence>
<proteinExistence type="predicted"/>
<keyword evidence="6 8" id="KW-1133">Transmembrane helix</keyword>
<evidence type="ECO:0000313" key="10">
    <source>
        <dbReference type="EMBL" id="KYG78827.1"/>
    </source>
</evidence>
<dbReference type="AlphaFoldDB" id="A0A150XJB4"/>
<evidence type="ECO:0000256" key="6">
    <source>
        <dbReference type="ARBA" id="ARBA00022989"/>
    </source>
</evidence>
<keyword evidence="4" id="KW-0808">Transferase</keyword>
<dbReference type="InterPro" id="IPR038731">
    <property type="entry name" value="RgtA/B/C-like"/>
</dbReference>
<feature type="transmembrane region" description="Helical" evidence="8">
    <location>
        <begin position="223"/>
        <end position="241"/>
    </location>
</feature>
<dbReference type="PANTHER" id="PTHR33908:SF3">
    <property type="entry name" value="UNDECAPRENYL PHOSPHATE-ALPHA-4-AMINO-4-DEOXY-L-ARABINOSE ARABINOSYL TRANSFERASE"/>
    <property type="match status" value="1"/>
</dbReference>
<feature type="transmembrane region" description="Helical" evidence="8">
    <location>
        <begin position="123"/>
        <end position="142"/>
    </location>
</feature>
<dbReference type="GO" id="GO:0010041">
    <property type="term" value="P:response to iron(III) ion"/>
    <property type="evidence" value="ECO:0007669"/>
    <property type="project" value="TreeGrafter"/>
</dbReference>
<keyword evidence="11" id="KW-1185">Reference proteome</keyword>
<feature type="transmembrane region" description="Helical" evidence="8">
    <location>
        <begin position="20"/>
        <end position="39"/>
    </location>
</feature>
<accession>A0A150XJB4</accession>
<evidence type="ECO:0000256" key="1">
    <source>
        <dbReference type="ARBA" id="ARBA00004651"/>
    </source>
</evidence>
<evidence type="ECO:0000256" key="4">
    <source>
        <dbReference type="ARBA" id="ARBA00022679"/>
    </source>
</evidence>
<dbReference type="GO" id="GO:0009103">
    <property type="term" value="P:lipopolysaccharide biosynthetic process"/>
    <property type="evidence" value="ECO:0007669"/>
    <property type="project" value="UniProtKB-ARBA"/>
</dbReference>
<feature type="transmembrane region" description="Helical" evidence="8">
    <location>
        <begin position="328"/>
        <end position="346"/>
    </location>
</feature>
<name>A0A150XJB4_9BACT</name>
<dbReference type="GO" id="GO:0005886">
    <property type="term" value="C:plasma membrane"/>
    <property type="evidence" value="ECO:0007669"/>
    <property type="project" value="UniProtKB-SubCell"/>
</dbReference>
<gene>
    <name evidence="10" type="ORF">AWN68_04135</name>
</gene>
<feature type="transmembrane region" description="Helical" evidence="8">
    <location>
        <begin position="385"/>
        <end position="402"/>
    </location>
</feature>
<sequence length="554" mass="64879">MKKITSLLFFEASHKQQLRFLITVIALFYFYNFSVNDIWTPNESFYAESVREMFESGDFVDIQYNYRPRYNKPPLTYWAIALSSSIFGLNEFGIRLPMILMALGSIWLTYLLGKKIYGPKAGLYAMCIMGVSVQLIAVKQYASPEVPLTFFFTLTMYWFIRAHTEKRNKYYYLAYVALGLTALTKGYPYIVVIGGIVGLYLLLDSQFNIKVWFKKLLQIKLHIGIPIVLIIGLSWVIYMYFTYGQDFWEIFQHETFERAFTRNEKSMRPFFYLEVISWSILPYSLAFFVALGYYLFNYRSMRKEIGFAFSWFIVMFIIFTAAKGKIPTYFIQAHPPMALILTAFLINKPQLSKPFNFIRLYSFLLPSLLILGASFVLVYLFSLSVAWYIVPLLVSILIFYLLRNKREDKVQSQMIAIPFYAIIGVYILLGAYLKPLESFRPYKSIGEIIRSNESIDEKTPLQIDGTLIHNMPFYAERKIIRQDTLDNIIQYAKPTLALIREEHMNEFTDAEILWEGYIYDFASESQFAKFIKASLKAEKGDYSDFAIFKLIYRQ</sequence>
<dbReference type="InterPro" id="IPR050297">
    <property type="entry name" value="LipidA_mod_glycosyltrf_83"/>
</dbReference>
<evidence type="ECO:0000256" key="7">
    <source>
        <dbReference type="ARBA" id="ARBA00023136"/>
    </source>
</evidence>
<keyword evidence="2" id="KW-1003">Cell membrane</keyword>
<evidence type="ECO:0000256" key="3">
    <source>
        <dbReference type="ARBA" id="ARBA00022676"/>
    </source>
</evidence>
<feature type="domain" description="Glycosyltransferase RgtA/B/C/D-like" evidence="9">
    <location>
        <begin position="71"/>
        <end position="236"/>
    </location>
</feature>